<sequence>MVERVCPQCRSELRISELEYVCVACAEIYSRAEGIDRFMPGSRVAHFERFLNDYTTVRLAEGRASEDPNYFRDLPATAPGAPMEWQWNMRRRSWQTVRTRIFRSASNPLVVVDVGAGVGWLSNRLTELGHVALAVDLTVDAHDGLGAARHFERSFSCSQAEMDSLPFADSSADIVIYNASLHYSCDYAVTFAEALRVLKPTGRIVVMDSPIYKQHSAGERMIAERHADFEQRFGSRSDSVPSVGYLTPAMLRELSMQLGLRWRRHHTWYGWQWAWKPWRARLRGKRQPSRFVVLVATRVGPSSATESASAR</sequence>
<dbReference type="AlphaFoldDB" id="A0A6J6MYY0"/>
<name>A0A6J6MYY0_9ZZZZ</name>
<feature type="domain" description="Methyltransferase type 11" evidence="1">
    <location>
        <begin position="112"/>
        <end position="206"/>
    </location>
</feature>
<accession>A0A6J6MYY0</accession>
<dbReference type="Gene3D" id="3.40.50.150">
    <property type="entry name" value="Vaccinia Virus protein VP39"/>
    <property type="match status" value="1"/>
</dbReference>
<protein>
    <submittedName>
        <fullName evidence="2">Unannotated protein</fullName>
    </submittedName>
</protein>
<proteinExistence type="predicted"/>
<organism evidence="2">
    <name type="scientific">freshwater metagenome</name>
    <dbReference type="NCBI Taxonomy" id="449393"/>
    <lineage>
        <taxon>unclassified sequences</taxon>
        <taxon>metagenomes</taxon>
        <taxon>ecological metagenomes</taxon>
    </lineage>
</organism>
<dbReference type="CDD" id="cd02440">
    <property type="entry name" value="AdoMet_MTases"/>
    <property type="match status" value="1"/>
</dbReference>
<gene>
    <name evidence="2" type="ORF">UFOPK2366_00104</name>
</gene>
<dbReference type="EMBL" id="CAEZXM010000009">
    <property type="protein sequence ID" value="CAB4679520.1"/>
    <property type="molecule type" value="Genomic_DNA"/>
</dbReference>
<evidence type="ECO:0000313" key="2">
    <source>
        <dbReference type="EMBL" id="CAB4679520.1"/>
    </source>
</evidence>
<reference evidence="2" key="1">
    <citation type="submission" date="2020-05" db="EMBL/GenBank/DDBJ databases">
        <authorList>
            <person name="Chiriac C."/>
            <person name="Salcher M."/>
            <person name="Ghai R."/>
            <person name="Kavagutti S V."/>
        </authorList>
    </citation>
    <scope>NUCLEOTIDE SEQUENCE</scope>
</reference>
<dbReference type="SUPFAM" id="SSF53335">
    <property type="entry name" value="S-adenosyl-L-methionine-dependent methyltransferases"/>
    <property type="match status" value="1"/>
</dbReference>
<evidence type="ECO:0000259" key="1">
    <source>
        <dbReference type="Pfam" id="PF08241"/>
    </source>
</evidence>
<dbReference type="Pfam" id="PF08241">
    <property type="entry name" value="Methyltransf_11"/>
    <property type="match status" value="1"/>
</dbReference>
<dbReference type="InterPro" id="IPR013216">
    <property type="entry name" value="Methyltransf_11"/>
</dbReference>
<dbReference type="InterPro" id="IPR029063">
    <property type="entry name" value="SAM-dependent_MTases_sf"/>
</dbReference>
<dbReference type="GO" id="GO:0008757">
    <property type="term" value="F:S-adenosylmethionine-dependent methyltransferase activity"/>
    <property type="evidence" value="ECO:0007669"/>
    <property type="project" value="InterPro"/>
</dbReference>